<reference evidence="3" key="1">
    <citation type="journal article" date="2023" name="Plant J.">
        <title>The genome of the king protea, Protea cynaroides.</title>
        <authorList>
            <person name="Chang J."/>
            <person name="Duong T.A."/>
            <person name="Schoeman C."/>
            <person name="Ma X."/>
            <person name="Roodt D."/>
            <person name="Barker N."/>
            <person name="Li Z."/>
            <person name="Van de Peer Y."/>
            <person name="Mizrachi E."/>
        </authorList>
    </citation>
    <scope>NUCLEOTIDE SEQUENCE</scope>
    <source>
        <tissue evidence="3">Young leaves</tissue>
    </source>
</reference>
<dbReference type="InterPro" id="IPR017451">
    <property type="entry name" value="F-box-assoc_interact_dom"/>
</dbReference>
<dbReference type="InterPro" id="IPR001810">
    <property type="entry name" value="F-box_dom"/>
</dbReference>
<dbReference type="AlphaFoldDB" id="A0A9Q0L219"/>
<sequence length="282" mass="31453">MEIGYSNDDLLTKVLSRLPTKTLLGLKCVSKGWHRVISDLSFIRVQLERSQSISGFFFQESFHYCDEDIKSLSYLLVGKEQAVVQNNILDFLPENVVLKSSSNGLLCCRSCLPAQDLVIYVCNPSIKVWVKLNWAKPDKNDSFALAFSPLSHPVDICKDFKVVSIHQIETETNSCFSIEIYSSETGAWKTLKDAYECSYNLYGIFASGFLYWPTDGDHILAFNIEKEQVQLIGLPSPMVSCKGVPEMCIGESGGHLSDSLGLDFKFGSLKIMLSLNGCLNSL</sequence>
<gene>
    <name evidence="3" type="ORF">NE237_031403</name>
</gene>
<protein>
    <recommendedName>
        <fullName evidence="5">F-box protein</fullName>
    </recommendedName>
</protein>
<dbReference type="Pfam" id="PF00646">
    <property type="entry name" value="F-box"/>
    <property type="match status" value="1"/>
</dbReference>
<dbReference type="EMBL" id="JAMYWD010000001">
    <property type="protein sequence ID" value="KAJ4980566.1"/>
    <property type="molecule type" value="Genomic_DNA"/>
</dbReference>
<dbReference type="InterPro" id="IPR050796">
    <property type="entry name" value="SCF_F-box_component"/>
</dbReference>
<evidence type="ECO:0008006" key="5">
    <source>
        <dbReference type="Google" id="ProtNLM"/>
    </source>
</evidence>
<evidence type="ECO:0000259" key="2">
    <source>
        <dbReference type="Pfam" id="PF24750"/>
    </source>
</evidence>
<dbReference type="NCBIfam" id="TIGR01640">
    <property type="entry name" value="F_box_assoc_1"/>
    <property type="match status" value="1"/>
</dbReference>
<feature type="domain" description="F-box" evidence="1">
    <location>
        <begin position="8"/>
        <end position="43"/>
    </location>
</feature>
<accession>A0A9Q0L219</accession>
<keyword evidence="4" id="KW-1185">Reference proteome</keyword>
<dbReference type="Gene3D" id="1.20.1280.50">
    <property type="match status" value="1"/>
</dbReference>
<dbReference type="Pfam" id="PF24750">
    <property type="entry name" value="b-prop_At3g26010-like"/>
    <property type="match status" value="1"/>
</dbReference>
<dbReference type="PANTHER" id="PTHR31672">
    <property type="entry name" value="BNACNNG10540D PROTEIN"/>
    <property type="match status" value="1"/>
</dbReference>
<dbReference type="PANTHER" id="PTHR31672:SF13">
    <property type="entry name" value="F-BOX PROTEIN CPR30-LIKE"/>
    <property type="match status" value="1"/>
</dbReference>
<dbReference type="OrthoDB" id="626202at2759"/>
<dbReference type="InterPro" id="IPR036047">
    <property type="entry name" value="F-box-like_dom_sf"/>
</dbReference>
<organism evidence="3 4">
    <name type="scientific">Protea cynaroides</name>
    <dbReference type="NCBI Taxonomy" id="273540"/>
    <lineage>
        <taxon>Eukaryota</taxon>
        <taxon>Viridiplantae</taxon>
        <taxon>Streptophyta</taxon>
        <taxon>Embryophyta</taxon>
        <taxon>Tracheophyta</taxon>
        <taxon>Spermatophyta</taxon>
        <taxon>Magnoliopsida</taxon>
        <taxon>Proteales</taxon>
        <taxon>Proteaceae</taxon>
        <taxon>Protea</taxon>
    </lineage>
</organism>
<name>A0A9Q0L219_9MAGN</name>
<dbReference type="Proteomes" id="UP001141806">
    <property type="component" value="Unassembled WGS sequence"/>
</dbReference>
<feature type="domain" description="F-box protein At3g26010-like beta-propeller" evidence="2">
    <location>
        <begin position="95"/>
        <end position="255"/>
    </location>
</feature>
<proteinExistence type="predicted"/>
<evidence type="ECO:0000313" key="4">
    <source>
        <dbReference type="Proteomes" id="UP001141806"/>
    </source>
</evidence>
<dbReference type="SUPFAM" id="SSF81383">
    <property type="entry name" value="F-box domain"/>
    <property type="match status" value="1"/>
</dbReference>
<evidence type="ECO:0000259" key="1">
    <source>
        <dbReference type="Pfam" id="PF00646"/>
    </source>
</evidence>
<comment type="caution">
    <text evidence="3">The sequence shown here is derived from an EMBL/GenBank/DDBJ whole genome shotgun (WGS) entry which is preliminary data.</text>
</comment>
<dbReference type="InterPro" id="IPR056592">
    <property type="entry name" value="Beta-prop_At3g26010-like"/>
</dbReference>
<evidence type="ECO:0000313" key="3">
    <source>
        <dbReference type="EMBL" id="KAJ4980566.1"/>
    </source>
</evidence>